<protein>
    <submittedName>
        <fullName evidence="1">Uncharacterized protein</fullName>
    </submittedName>
</protein>
<dbReference type="EMBL" id="SPHZ02000010">
    <property type="protein sequence ID" value="KAF0897275.1"/>
    <property type="molecule type" value="Genomic_DNA"/>
</dbReference>
<organism evidence="1 2">
    <name type="scientific">Oryza meyeriana var. granulata</name>
    <dbReference type="NCBI Taxonomy" id="110450"/>
    <lineage>
        <taxon>Eukaryota</taxon>
        <taxon>Viridiplantae</taxon>
        <taxon>Streptophyta</taxon>
        <taxon>Embryophyta</taxon>
        <taxon>Tracheophyta</taxon>
        <taxon>Spermatophyta</taxon>
        <taxon>Magnoliopsida</taxon>
        <taxon>Liliopsida</taxon>
        <taxon>Poales</taxon>
        <taxon>Poaceae</taxon>
        <taxon>BOP clade</taxon>
        <taxon>Oryzoideae</taxon>
        <taxon>Oryzeae</taxon>
        <taxon>Oryzinae</taxon>
        <taxon>Oryza</taxon>
        <taxon>Oryza meyeriana</taxon>
    </lineage>
</organism>
<dbReference type="AlphaFoldDB" id="A0A6G1C9F9"/>
<proteinExistence type="predicted"/>
<comment type="caution">
    <text evidence="1">The sequence shown here is derived from an EMBL/GenBank/DDBJ whole genome shotgun (WGS) entry which is preliminary data.</text>
</comment>
<evidence type="ECO:0000313" key="2">
    <source>
        <dbReference type="Proteomes" id="UP000479710"/>
    </source>
</evidence>
<sequence length="70" mass="7530">MLTGTEPGRGRGGVDGGRALFAVPRLFVGLDGGEPTSPLHPKSPWMPRMWDSELVWLVLVKAKSFVGVVL</sequence>
<keyword evidence="2" id="KW-1185">Reference proteome</keyword>
<evidence type="ECO:0000313" key="1">
    <source>
        <dbReference type="EMBL" id="KAF0897275.1"/>
    </source>
</evidence>
<accession>A0A6G1C9F9</accession>
<dbReference type="Proteomes" id="UP000479710">
    <property type="component" value="Unassembled WGS sequence"/>
</dbReference>
<gene>
    <name evidence="1" type="ORF">E2562_035174</name>
</gene>
<reference evidence="1 2" key="1">
    <citation type="submission" date="2019-11" db="EMBL/GenBank/DDBJ databases">
        <title>Whole genome sequence of Oryza granulata.</title>
        <authorList>
            <person name="Li W."/>
        </authorList>
    </citation>
    <scope>NUCLEOTIDE SEQUENCE [LARGE SCALE GENOMIC DNA]</scope>
    <source>
        <strain evidence="2">cv. Menghai</strain>
        <tissue evidence="1">Leaf</tissue>
    </source>
</reference>
<name>A0A6G1C9F9_9ORYZ</name>